<dbReference type="HOGENOM" id="CLU_097806_3_1_9"/>
<accession>A0A0E4HHY9</accession>
<dbReference type="AlphaFoldDB" id="A0A0E4HHY9"/>
<keyword evidence="3" id="KW-0804">Transcription</keyword>
<dbReference type="Gene3D" id="1.10.10.10">
    <property type="entry name" value="Winged helix-like DNA-binding domain superfamily/Winged helix DNA-binding domain"/>
    <property type="match status" value="1"/>
</dbReference>
<dbReference type="RefSeq" id="WP_020427117.1">
    <property type="nucleotide sequence ID" value="NZ_AGBD01000290.1"/>
</dbReference>
<dbReference type="InterPro" id="IPR011991">
    <property type="entry name" value="ArsR-like_HTH"/>
</dbReference>
<dbReference type="PRINTS" id="PR00778">
    <property type="entry name" value="HTHARSR"/>
</dbReference>
<sequence>MEETTVIADMSRIADDLKLLGDRTRLLMLSLLKEREWCVCEFVEIFDISQPAISQHLRKLRSKGIVKEQKRGQWIHYSLNVEDKPHIQAVLQLTPDSSTILAVLNKTQVTVCCELLH</sequence>
<name>A0A0E4HHY9_9BACL</name>
<keyword evidence="1" id="KW-0805">Transcription regulation</keyword>
<dbReference type="STRING" id="483937.AMQ84_03995"/>
<reference evidence="6" key="1">
    <citation type="submission" date="2015-03" db="EMBL/GenBank/DDBJ databases">
        <authorList>
            <person name="Wibberg D."/>
        </authorList>
    </citation>
    <scope>NUCLEOTIDE SEQUENCE [LARGE SCALE GENOMIC DNA]</scope>
</reference>
<evidence type="ECO:0000256" key="3">
    <source>
        <dbReference type="ARBA" id="ARBA00023163"/>
    </source>
</evidence>
<dbReference type="NCBIfam" id="NF033788">
    <property type="entry name" value="HTH_metalloreg"/>
    <property type="match status" value="1"/>
</dbReference>
<dbReference type="PANTHER" id="PTHR33154:SF18">
    <property type="entry name" value="ARSENICAL RESISTANCE OPERON REPRESSOR"/>
    <property type="match status" value="1"/>
</dbReference>
<dbReference type="KEGG" id="pri:PRIO_6008"/>
<dbReference type="InterPro" id="IPR036388">
    <property type="entry name" value="WH-like_DNA-bd_sf"/>
</dbReference>
<proteinExistence type="predicted"/>
<evidence type="ECO:0000313" key="6">
    <source>
        <dbReference type="Proteomes" id="UP000033163"/>
    </source>
</evidence>
<dbReference type="Pfam" id="PF01022">
    <property type="entry name" value="HTH_5"/>
    <property type="match status" value="1"/>
</dbReference>
<feature type="domain" description="HTH arsR-type" evidence="4">
    <location>
        <begin position="7"/>
        <end position="102"/>
    </location>
</feature>
<dbReference type="InterPro" id="IPR051081">
    <property type="entry name" value="HTH_MetalResp_TranReg"/>
</dbReference>
<evidence type="ECO:0000313" key="5">
    <source>
        <dbReference type="EMBL" id="CQR58377.1"/>
    </source>
</evidence>
<dbReference type="SMART" id="SM00418">
    <property type="entry name" value="HTH_ARSR"/>
    <property type="match status" value="1"/>
</dbReference>
<dbReference type="GO" id="GO:0003700">
    <property type="term" value="F:DNA-binding transcription factor activity"/>
    <property type="evidence" value="ECO:0007669"/>
    <property type="project" value="InterPro"/>
</dbReference>
<dbReference type="EMBL" id="LN831776">
    <property type="protein sequence ID" value="CQR58377.1"/>
    <property type="molecule type" value="Genomic_DNA"/>
</dbReference>
<dbReference type="PATRIC" id="fig|1073571.4.peg.6443"/>
<gene>
    <name evidence="5" type="ORF">PRIO_6008</name>
</gene>
<dbReference type="GO" id="GO:0003677">
    <property type="term" value="F:DNA binding"/>
    <property type="evidence" value="ECO:0007669"/>
    <property type="project" value="UniProtKB-KW"/>
</dbReference>
<keyword evidence="2" id="KW-0238">DNA-binding</keyword>
<dbReference type="InterPro" id="IPR001845">
    <property type="entry name" value="HTH_ArsR_DNA-bd_dom"/>
</dbReference>
<protein>
    <recommendedName>
        <fullName evidence="4">HTH arsR-type domain-containing protein</fullName>
    </recommendedName>
</protein>
<dbReference type="InterPro" id="IPR036390">
    <property type="entry name" value="WH_DNA-bd_sf"/>
</dbReference>
<dbReference type="PROSITE" id="PS50987">
    <property type="entry name" value="HTH_ARSR_2"/>
    <property type="match status" value="1"/>
</dbReference>
<evidence type="ECO:0000256" key="2">
    <source>
        <dbReference type="ARBA" id="ARBA00023125"/>
    </source>
</evidence>
<dbReference type="CDD" id="cd00090">
    <property type="entry name" value="HTH_ARSR"/>
    <property type="match status" value="1"/>
</dbReference>
<dbReference type="PANTHER" id="PTHR33154">
    <property type="entry name" value="TRANSCRIPTIONAL REGULATOR, ARSR FAMILY"/>
    <property type="match status" value="1"/>
</dbReference>
<dbReference type="Proteomes" id="UP000033163">
    <property type="component" value="Chromosome I"/>
</dbReference>
<organism evidence="5 6">
    <name type="scientific">Paenibacillus riograndensis SBR5</name>
    <dbReference type="NCBI Taxonomy" id="1073571"/>
    <lineage>
        <taxon>Bacteria</taxon>
        <taxon>Bacillati</taxon>
        <taxon>Bacillota</taxon>
        <taxon>Bacilli</taxon>
        <taxon>Bacillales</taxon>
        <taxon>Paenibacillaceae</taxon>
        <taxon>Paenibacillus</taxon>
        <taxon>Paenibacillus sonchi group</taxon>
    </lineage>
</organism>
<dbReference type="SUPFAM" id="SSF46785">
    <property type="entry name" value="Winged helix' DNA-binding domain"/>
    <property type="match status" value="1"/>
</dbReference>
<evidence type="ECO:0000259" key="4">
    <source>
        <dbReference type="PROSITE" id="PS50987"/>
    </source>
</evidence>
<evidence type="ECO:0000256" key="1">
    <source>
        <dbReference type="ARBA" id="ARBA00023015"/>
    </source>
</evidence>